<accession>A0A1H3ZNW8</accession>
<dbReference type="InterPro" id="IPR006047">
    <property type="entry name" value="GH13_cat_dom"/>
</dbReference>
<protein>
    <submittedName>
        <fullName evidence="5">Oligo-1,6-glucosidase</fullName>
    </submittedName>
</protein>
<organism evidence="5 6">
    <name type="scientific">Bowdeniella nasicola</name>
    <dbReference type="NCBI Taxonomy" id="208480"/>
    <lineage>
        <taxon>Bacteria</taxon>
        <taxon>Bacillati</taxon>
        <taxon>Actinomycetota</taxon>
        <taxon>Actinomycetes</taxon>
        <taxon>Actinomycetales</taxon>
        <taxon>Actinomycetaceae</taxon>
        <taxon>Bowdeniella</taxon>
    </lineage>
</organism>
<comment type="similarity">
    <text evidence="1">Belongs to the glycosyl hydrolase 13 family.</text>
</comment>
<dbReference type="RefSeq" id="WP_092563650.1">
    <property type="nucleotide sequence ID" value="NZ_FNQV01000006.1"/>
</dbReference>
<proteinExistence type="inferred from homology"/>
<dbReference type="AlphaFoldDB" id="A0A1H3ZNW8"/>
<dbReference type="InterPro" id="IPR017853">
    <property type="entry name" value="GH"/>
</dbReference>
<feature type="domain" description="Glycosyl hydrolase family 13 catalytic" evidence="4">
    <location>
        <begin position="97"/>
        <end position="508"/>
    </location>
</feature>
<evidence type="ECO:0000256" key="3">
    <source>
        <dbReference type="ARBA" id="ARBA00023295"/>
    </source>
</evidence>
<dbReference type="SMART" id="SM00642">
    <property type="entry name" value="Aamy"/>
    <property type="match status" value="1"/>
</dbReference>
<dbReference type="Pfam" id="PF00128">
    <property type="entry name" value="Alpha-amylase"/>
    <property type="match status" value="1"/>
</dbReference>
<reference evidence="6" key="1">
    <citation type="submission" date="2016-10" db="EMBL/GenBank/DDBJ databases">
        <authorList>
            <person name="Varghese N."/>
            <person name="Submissions S."/>
        </authorList>
    </citation>
    <scope>NUCLEOTIDE SEQUENCE [LARGE SCALE GENOMIC DNA]</scope>
    <source>
        <strain evidence="6">KPR-1</strain>
    </source>
</reference>
<evidence type="ECO:0000259" key="4">
    <source>
        <dbReference type="SMART" id="SM00642"/>
    </source>
</evidence>
<dbReference type="EMBL" id="FNQV01000006">
    <property type="protein sequence ID" value="SEA25367.1"/>
    <property type="molecule type" value="Genomic_DNA"/>
</dbReference>
<dbReference type="PANTHER" id="PTHR10357:SF179">
    <property type="entry name" value="NEUTRAL AND BASIC AMINO ACID TRANSPORT PROTEIN RBAT"/>
    <property type="match status" value="1"/>
</dbReference>
<dbReference type="PANTHER" id="PTHR10357">
    <property type="entry name" value="ALPHA-AMYLASE FAMILY MEMBER"/>
    <property type="match status" value="1"/>
</dbReference>
<keyword evidence="6" id="KW-1185">Reference proteome</keyword>
<dbReference type="GO" id="GO:0004556">
    <property type="term" value="F:alpha-amylase activity"/>
    <property type="evidence" value="ECO:0007669"/>
    <property type="project" value="TreeGrafter"/>
</dbReference>
<evidence type="ECO:0000256" key="1">
    <source>
        <dbReference type="ARBA" id="ARBA00008061"/>
    </source>
</evidence>
<dbReference type="Proteomes" id="UP000199288">
    <property type="component" value="Unassembled WGS sequence"/>
</dbReference>
<keyword evidence="2" id="KW-0378">Hydrolase</keyword>
<dbReference type="InterPro" id="IPR045857">
    <property type="entry name" value="O16G_dom_2"/>
</dbReference>
<dbReference type="FunFam" id="3.20.20.80:FF:000064">
    <property type="entry name" value="Oligo-1,6-glucosidase"/>
    <property type="match status" value="1"/>
</dbReference>
<dbReference type="GO" id="GO:0009313">
    <property type="term" value="P:oligosaccharide catabolic process"/>
    <property type="evidence" value="ECO:0007669"/>
    <property type="project" value="TreeGrafter"/>
</dbReference>
<dbReference type="CDD" id="cd11333">
    <property type="entry name" value="AmyAc_SI_OligoGlu_DGase"/>
    <property type="match status" value="1"/>
</dbReference>
<name>A0A1H3ZNW8_9ACTO</name>
<evidence type="ECO:0000313" key="6">
    <source>
        <dbReference type="Proteomes" id="UP000199288"/>
    </source>
</evidence>
<dbReference type="Gene3D" id="3.20.20.80">
    <property type="entry name" value="Glycosidases"/>
    <property type="match status" value="1"/>
</dbReference>
<gene>
    <name evidence="5" type="ORF">SAMN02910418_01226</name>
</gene>
<sequence length="639" mass="71131">MTGPITRDSRLKDVYAHPLGRDIIDKVLLQLGRSRAWVTNPLISAVSLNQIDQLLGRIIGPGFIDTLITLLNTETATPAVSHAATETPWWKEAIFYQVYPRSFQDSDGDGIGDLRGINSRLDYLAWLGIDCLWLSPIFDSPNEDMGYDVRDYRAIMAEMGTMADMEALIKGCHERGMRIILDLVVNHTSDQHDWFQAALADPEGPYGEYYFLRPGSAQPPNNWESFFSGSAWRYLPEADRWALHLFAPGQLDLNWDNPGVRAEIADIVQFWRAKGVDGFRMDVTNYISKSPGLPDGNEFIGQLIGFRGIEHYFYGPKLHEYLAELRRDGFTSPDGQVGVMVGETPGIGVETGRLLSGAERGALDLVFNFNVLEPPGKIRWDDYRYDLAYLIEFYRDYLTRVSSSDWIALFVENHDNPRMISKVLGSADRDPVLRDAVGIAIATIQLTLPGTPFIFQGQETGSVNQPFFDIGELRDVESLNRYAELLAAGMSEEAAWAQIMAGSRDHARTPLAWETGGGFTTGAAWLAETVAGPGYSVAEQRANPDSVLNVYRRLIALRREHPALATGEVTFLASGQRGYAAWLRTSPDGAERWLVEVNTTGRRIARRIPEGPCEIVLGPPARGATMAPYEAVVARLRPR</sequence>
<evidence type="ECO:0000256" key="2">
    <source>
        <dbReference type="ARBA" id="ARBA00022801"/>
    </source>
</evidence>
<dbReference type="OrthoDB" id="9043248at2"/>
<evidence type="ECO:0000313" key="5">
    <source>
        <dbReference type="EMBL" id="SEA25367.1"/>
    </source>
</evidence>
<dbReference type="SUPFAM" id="SSF51445">
    <property type="entry name" value="(Trans)glycosidases"/>
    <property type="match status" value="1"/>
</dbReference>
<dbReference type="Gene3D" id="3.90.400.10">
    <property type="entry name" value="Oligo-1,6-glucosidase, Domain 2"/>
    <property type="match status" value="1"/>
</dbReference>
<keyword evidence="3" id="KW-0326">Glycosidase</keyword>